<comment type="caution">
    <text evidence="1">The sequence shown here is derived from an EMBL/GenBank/DDBJ whole genome shotgun (WGS) entry which is preliminary data.</text>
</comment>
<evidence type="ECO:0000313" key="2">
    <source>
        <dbReference type="Proteomes" id="UP001631969"/>
    </source>
</evidence>
<keyword evidence="2" id="KW-1185">Reference proteome</keyword>
<sequence>MYRGDSLILLLLSVFIIGWLLYRFRFWLMAPPKGRPAIDPDPEVPATAAVELLEFSGYEVLTGKRRIPIQIQVNDRELLESRLFIDHFAAEEEKLYVVKVARDRKPLDWTGSGLRDQLLVYQLLYPEAEGILYVDPRQKTIEKIRFDVPEEESRTS</sequence>
<dbReference type="Proteomes" id="UP001631969">
    <property type="component" value="Unassembled WGS sequence"/>
</dbReference>
<dbReference type="EMBL" id="JBJURJ010000012">
    <property type="protein sequence ID" value="MFM9330327.1"/>
    <property type="molecule type" value="Genomic_DNA"/>
</dbReference>
<evidence type="ECO:0000313" key="1">
    <source>
        <dbReference type="EMBL" id="MFM9330327.1"/>
    </source>
</evidence>
<reference evidence="1" key="1">
    <citation type="submission" date="2024-12" db="EMBL/GenBank/DDBJ databases">
        <authorList>
            <person name="Wu N."/>
        </authorList>
    </citation>
    <scope>NUCLEOTIDE SEQUENCE</scope>
    <source>
        <strain evidence="1">P15</strain>
    </source>
</reference>
<proteinExistence type="predicted"/>
<gene>
    <name evidence="1" type="ORF">ACI1P1_18670</name>
</gene>
<name>A0ACC7P7L3_9BACL</name>
<organism evidence="1 2">
    <name type="scientific">Paenibacillus mesotrionivorans</name>
    <dbReference type="NCBI Taxonomy" id="3160968"/>
    <lineage>
        <taxon>Bacteria</taxon>
        <taxon>Bacillati</taxon>
        <taxon>Bacillota</taxon>
        <taxon>Bacilli</taxon>
        <taxon>Bacillales</taxon>
        <taxon>Paenibacillaceae</taxon>
        <taxon>Paenibacillus</taxon>
    </lineage>
</organism>
<protein>
    <submittedName>
        <fullName evidence="1">Uncharacterized protein</fullName>
    </submittedName>
</protein>
<accession>A0ACC7P7L3</accession>